<dbReference type="InterPro" id="IPR001387">
    <property type="entry name" value="Cro/C1-type_HTH"/>
</dbReference>
<keyword evidence="1" id="KW-0238">DNA-binding</keyword>
<name>A0A9E8N6B9_9BACT</name>
<gene>
    <name evidence="3" type="ORF">ON006_16565</name>
</gene>
<dbReference type="KEGG" id="dpf:ON006_16565"/>
<evidence type="ECO:0000313" key="3">
    <source>
        <dbReference type="EMBL" id="WAC09367.1"/>
    </source>
</evidence>
<accession>A0A9E8N6B9</accession>
<evidence type="ECO:0000256" key="1">
    <source>
        <dbReference type="ARBA" id="ARBA00023125"/>
    </source>
</evidence>
<reference evidence="3" key="1">
    <citation type="submission" date="2022-11" db="EMBL/GenBank/DDBJ databases">
        <title>Dyadobacter pollutisoli sp. nov., isolated from plastic dumped soil.</title>
        <authorList>
            <person name="Kim J.M."/>
            <person name="Kim K.R."/>
            <person name="Lee J.K."/>
            <person name="Hao L."/>
            <person name="Jeon C.O."/>
        </authorList>
    </citation>
    <scope>NUCLEOTIDE SEQUENCE</scope>
    <source>
        <strain evidence="3">U1</strain>
    </source>
</reference>
<evidence type="ECO:0000259" key="2">
    <source>
        <dbReference type="PROSITE" id="PS50943"/>
    </source>
</evidence>
<keyword evidence="4" id="KW-1185">Reference proteome</keyword>
<dbReference type="Proteomes" id="UP001164653">
    <property type="component" value="Chromosome"/>
</dbReference>
<dbReference type="InterPro" id="IPR010982">
    <property type="entry name" value="Lambda_DNA-bd_dom_sf"/>
</dbReference>
<dbReference type="Pfam" id="PF01381">
    <property type="entry name" value="HTH_3"/>
    <property type="match status" value="1"/>
</dbReference>
<dbReference type="SMART" id="SM00530">
    <property type="entry name" value="HTH_XRE"/>
    <property type="match status" value="1"/>
</dbReference>
<proteinExistence type="predicted"/>
<dbReference type="PANTHER" id="PTHR46558:SF11">
    <property type="entry name" value="HTH-TYPE TRANSCRIPTIONAL REGULATOR XRE"/>
    <property type="match status" value="1"/>
</dbReference>
<dbReference type="EMBL" id="CP112998">
    <property type="protein sequence ID" value="WAC09367.1"/>
    <property type="molecule type" value="Genomic_DNA"/>
</dbReference>
<dbReference type="Gene3D" id="1.10.260.40">
    <property type="entry name" value="lambda repressor-like DNA-binding domains"/>
    <property type="match status" value="1"/>
</dbReference>
<dbReference type="CDD" id="cd00093">
    <property type="entry name" value="HTH_XRE"/>
    <property type="match status" value="1"/>
</dbReference>
<dbReference type="PROSITE" id="PS50943">
    <property type="entry name" value="HTH_CROC1"/>
    <property type="match status" value="1"/>
</dbReference>
<sequence>MMNVFASNLLARREEKRYTQAFMAIHSGMSQPNYSDIERGKTSPSIEQLKKFAKILEITVDELISEERTSHSDTPIPQPVLQRTEADKDTYIKILENRLRTLLLEKENLR</sequence>
<dbReference type="PANTHER" id="PTHR46558">
    <property type="entry name" value="TRACRIPTIONAL REGULATORY PROTEIN-RELATED-RELATED"/>
    <property type="match status" value="1"/>
</dbReference>
<protein>
    <submittedName>
        <fullName evidence="3">Helix-turn-helix transcriptional regulator</fullName>
    </submittedName>
</protein>
<dbReference type="GO" id="GO:0003677">
    <property type="term" value="F:DNA binding"/>
    <property type="evidence" value="ECO:0007669"/>
    <property type="project" value="UniProtKB-KW"/>
</dbReference>
<dbReference type="SUPFAM" id="SSF47413">
    <property type="entry name" value="lambda repressor-like DNA-binding domains"/>
    <property type="match status" value="1"/>
</dbReference>
<dbReference type="AlphaFoldDB" id="A0A9E8N6B9"/>
<feature type="domain" description="HTH cro/C1-type" evidence="2">
    <location>
        <begin position="9"/>
        <end position="63"/>
    </location>
</feature>
<evidence type="ECO:0000313" key="4">
    <source>
        <dbReference type="Proteomes" id="UP001164653"/>
    </source>
</evidence>
<dbReference type="RefSeq" id="WP_244822806.1">
    <property type="nucleotide sequence ID" value="NZ_CP112998.1"/>
</dbReference>
<organism evidence="3 4">
    <name type="scientific">Dyadobacter pollutisoli</name>
    <dbReference type="NCBI Taxonomy" id="2910158"/>
    <lineage>
        <taxon>Bacteria</taxon>
        <taxon>Pseudomonadati</taxon>
        <taxon>Bacteroidota</taxon>
        <taxon>Cytophagia</taxon>
        <taxon>Cytophagales</taxon>
        <taxon>Spirosomataceae</taxon>
        <taxon>Dyadobacter</taxon>
    </lineage>
</organism>